<sequence length="76" mass="8594">MAATSPSQADEEDVGPTWQRQEAKHRQSQLRGNLNVEEAHSEFQRVQALLEKGLKVPVPKVPYVPDFHPTPIGRHQ</sequence>
<dbReference type="Proteomes" id="UP000007752">
    <property type="component" value="Chromosome 10"/>
</dbReference>
<evidence type="ECO:0000313" key="2">
    <source>
        <dbReference type="EMBL" id="EAZ15688.1"/>
    </source>
</evidence>
<proteinExistence type="predicted"/>
<reference evidence="2" key="1">
    <citation type="journal article" date="2005" name="PLoS Biol.">
        <title>The genomes of Oryza sativa: a history of duplications.</title>
        <authorList>
            <person name="Yu J."/>
            <person name="Wang J."/>
            <person name="Lin W."/>
            <person name="Li S."/>
            <person name="Li H."/>
            <person name="Zhou J."/>
            <person name="Ni P."/>
            <person name="Dong W."/>
            <person name="Hu S."/>
            <person name="Zeng C."/>
            <person name="Zhang J."/>
            <person name="Zhang Y."/>
            <person name="Li R."/>
            <person name="Xu Z."/>
            <person name="Li S."/>
            <person name="Li X."/>
            <person name="Zheng H."/>
            <person name="Cong L."/>
            <person name="Lin L."/>
            <person name="Yin J."/>
            <person name="Geng J."/>
            <person name="Li G."/>
            <person name="Shi J."/>
            <person name="Liu J."/>
            <person name="Lv H."/>
            <person name="Li J."/>
            <person name="Wang J."/>
            <person name="Deng Y."/>
            <person name="Ran L."/>
            <person name="Shi X."/>
            <person name="Wang X."/>
            <person name="Wu Q."/>
            <person name="Li C."/>
            <person name="Ren X."/>
            <person name="Wang J."/>
            <person name="Wang X."/>
            <person name="Li D."/>
            <person name="Liu D."/>
            <person name="Zhang X."/>
            <person name="Ji Z."/>
            <person name="Zhao W."/>
            <person name="Sun Y."/>
            <person name="Zhang Z."/>
            <person name="Bao J."/>
            <person name="Han Y."/>
            <person name="Dong L."/>
            <person name="Ji J."/>
            <person name="Chen P."/>
            <person name="Wu S."/>
            <person name="Liu J."/>
            <person name="Xiao Y."/>
            <person name="Bu D."/>
            <person name="Tan J."/>
            <person name="Yang L."/>
            <person name="Ye C."/>
            <person name="Zhang J."/>
            <person name="Xu J."/>
            <person name="Zhou Y."/>
            <person name="Yu Y."/>
            <person name="Zhang B."/>
            <person name="Zhuang S."/>
            <person name="Wei H."/>
            <person name="Liu B."/>
            <person name="Lei M."/>
            <person name="Yu H."/>
            <person name="Li Y."/>
            <person name="Xu H."/>
            <person name="Wei S."/>
            <person name="He X."/>
            <person name="Fang L."/>
            <person name="Zhang Z."/>
            <person name="Zhang Y."/>
            <person name="Huang X."/>
            <person name="Su Z."/>
            <person name="Tong W."/>
            <person name="Li J."/>
            <person name="Tong Z."/>
            <person name="Li S."/>
            <person name="Ye J."/>
            <person name="Wang L."/>
            <person name="Fang L."/>
            <person name="Lei T."/>
            <person name="Chen C."/>
            <person name="Chen H."/>
            <person name="Xu Z."/>
            <person name="Li H."/>
            <person name="Huang H."/>
            <person name="Zhang F."/>
            <person name="Xu H."/>
            <person name="Li N."/>
            <person name="Zhao C."/>
            <person name="Li S."/>
            <person name="Dong L."/>
            <person name="Huang Y."/>
            <person name="Li L."/>
            <person name="Xi Y."/>
            <person name="Qi Q."/>
            <person name="Li W."/>
            <person name="Zhang B."/>
            <person name="Hu W."/>
            <person name="Zhang Y."/>
            <person name="Tian X."/>
            <person name="Jiao Y."/>
            <person name="Liang X."/>
            <person name="Jin J."/>
            <person name="Gao L."/>
            <person name="Zheng W."/>
            <person name="Hao B."/>
            <person name="Liu S."/>
            <person name="Wang W."/>
            <person name="Yuan L."/>
            <person name="Cao M."/>
            <person name="McDermott J."/>
            <person name="Samudrala R."/>
            <person name="Wang J."/>
            <person name="Wong G.K."/>
            <person name="Yang H."/>
        </authorList>
    </citation>
    <scope>NUCLEOTIDE SEQUENCE [LARGE SCALE GENOMIC DNA]</scope>
</reference>
<gene>
    <name evidence="2" type="ORF">OsJ_31101</name>
</gene>
<evidence type="ECO:0000256" key="1">
    <source>
        <dbReference type="SAM" id="MobiDB-lite"/>
    </source>
</evidence>
<organism evidence="2">
    <name type="scientific">Oryza sativa subsp. japonica</name>
    <name type="common">Rice</name>
    <dbReference type="NCBI Taxonomy" id="39947"/>
    <lineage>
        <taxon>Eukaryota</taxon>
        <taxon>Viridiplantae</taxon>
        <taxon>Streptophyta</taxon>
        <taxon>Embryophyta</taxon>
        <taxon>Tracheophyta</taxon>
        <taxon>Spermatophyta</taxon>
        <taxon>Magnoliopsida</taxon>
        <taxon>Liliopsida</taxon>
        <taxon>Poales</taxon>
        <taxon>Poaceae</taxon>
        <taxon>BOP clade</taxon>
        <taxon>Oryzoideae</taxon>
        <taxon>Oryzeae</taxon>
        <taxon>Oryzinae</taxon>
        <taxon>Oryza</taxon>
        <taxon>Oryza sativa</taxon>
    </lineage>
</organism>
<protein>
    <submittedName>
        <fullName evidence="2">Uncharacterized protein</fullName>
    </submittedName>
</protein>
<reference evidence="2" key="2">
    <citation type="submission" date="2008-12" db="EMBL/GenBank/DDBJ databases">
        <title>Improved gene annotation of the rice (Oryza sativa) genomes.</title>
        <authorList>
            <person name="Wang J."/>
            <person name="Li R."/>
            <person name="Fan W."/>
            <person name="Huang Q."/>
            <person name="Zhang J."/>
            <person name="Zhou Y."/>
            <person name="Hu Y."/>
            <person name="Zi S."/>
            <person name="Li J."/>
            <person name="Ni P."/>
            <person name="Zheng H."/>
            <person name="Zhang Y."/>
            <person name="Zhao M."/>
            <person name="Hao Q."/>
            <person name="McDermott J."/>
            <person name="Samudrala R."/>
            <person name="Kristiansen K."/>
            <person name="Wong G.K.-S."/>
        </authorList>
    </citation>
    <scope>NUCLEOTIDE SEQUENCE</scope>
</reference>
<accession>A3C3M5</accession>
<feature type="region of interest" description="Disordered" evidence="1">
    <location>
        <begin position="1"/>
        <end position="31"/>
    </location>
</feature>
<name>A3C3M5_ORYSJ</name>
<dbReference type="EMBL" id="CM000147">
    <property type="protein sequence ID" value="EAZ15688.1"/>
    <property type="molecule type" value="Genomic_DNA"/>
</dbReference>
<dbReference type="AlphaFoldDB" id="A3C3M5"/>